<evidence type="ECO:0000256" key="7">
    <source>
        <dbReference type="SAM" id="Phobius"/>
    </source>
</evidence>
<evidence type="ECO:0000256" key="6">
    <source>
        <dbReference type="ARBA" id="ARBA00023136"/>
    </source>
</evidence>
<comment type="subcellular location">
    <subcellularLocation>
        <location evidence="1">Plastid</location>
        <location evidence="1">Chloroplast inner membrane</location>
        <topology evidence="1">Multi-pass membrane protein</topology>
    </subcellularLocation>
</comment>
<keyword evidence="9" id="KW-1185">Reference proteome</keyword>
<dbReference type="EMBL" id="CACTIH010003624">
    <property type="protein sequence ID" value="CAA2978997.1"/>
    <property type="molecule type" value="Genomic_DNA"/>
</dbReference>
<reference evidence="8 9" key="1">
    <citation type="submission" date="2019-12" db="EMBL/GenBank/DDBJ databases">
        <authorList>
            <person name="Alioto T."/>
            <person name="Alioto T."/>
            <person name="Gomez Garrido J."/>
        </authorList>
    </citation>
    <scope>NUCLEOTIDE SEQUENCE [LARGE SCALE GENOMIC DNA]</scope>
</reference>
<comment type="similarity">
    <text evidence="2">Belongs to the SLC13A/DASS transporter (TC 2.A.47) family. DIT1 subfamily.</text>
</comment>
<evidence type="ECO:0000256" key="4">
    <source>
        <dbReference type="ARBA" id="ARBA00022780"/>
    </source>
</evidence>
<keyword evidence="4" id="KW-0934">Plastid</keyword>
<dbReference type="Proteomes" id="UP000594638">
    <property type="component" value="Unassembled WGS sequence"/>
</dbReference>
<protein>
    <submittedName>
        <fullName evidence="8">Dicarboxylate transporter 1, chloroplastic-like</fullName>
    </submittedName>
</protein>
<feature type="transmembrane region" description="Helical" evidence="7">
    <location>
        <begin position="108"/>
        <end position="128"/>
    </location>
</feature>
<dbReference type="PANTHER" id="PTHR42826">
    <property type="entry name" value="DICARBOXYLATE TRANSPORTER 2.1, CHLOROPLASTIC"/>
    <property type="match status" value="1"/>
</dbReference>
<gene>
    <name evidence="8" type="ORF">OLEA9_A005139</name>
</gene>
<evidence type="ECO:0000256" key="3">
    <source>
        <dbReference type="ARBA" id="ARBA00022692"/>
    </source>
</evidence>
<feature type="transmembrane region" description="Helical" evidence="7">
    <location>
        <begin position="41"/>
        <end position="62"/>
    </location>
</feature>
<dbReference type="Gramene" id="OE9A005139T1">
    <property type="protein sequence ID" value="OE9A005139C1"/>
    <property type="gene ID" value="OE9A005139"/>
</dbReference>
<keyword evidence="6 7" id="KW-0472">Membrane</keyword>
<evidence type="ECO:0000256" key="5">
    <source>
        <dbReference type="ARBA" id="ARBA00022989"/>
    </source>
</evidence>
<dbReference type="AlphaFoldDB" id="A0A8S0RI08"/>
<feature type="transmembrane region" description="Helical" evidence="7">
    <location>
        <begin position="12"/>
        <end position="35"/>
    </location>
</feature>
<keyword evidence="3 7" id="KW-0812">Transmembrane</keyword>
<evidence type="ECO:0000256" key="1">
    <source>
        <dbReference type="ARBA" id="ARBA00004478"/>
    </source>
</evidence>
<keyword evidence="4" id="KW-1001">Plastid inner membrane</keyword>
<dbReference type="GO" id="GO:0009706">
    <property type="term" value="C:chloroplast inner membrane"/>
    <property type="evidence" value="ECO:0007669"/>
    <property type="project" value="UniProtKB-SubCell"/>
</dbReference>
<proteinExistence type="inferred from homology"/>
<dbReference type="OrthoDB" id="1730388at2759"/>
<dbReference type="InterPro" id="IPR001898">
    <property type="entry name" value="SLC13A/DASS"/>
</dbReference>
<evidence type="ECO:0000313" key="9">
    <source>
        <dbReference type="Proteomes" id="UP000594638"/>
    </source>
</evidence>
<dbReference type="Pfam" id="PF00939">
    <property type="entry name" value="Na_sulph_symp"/>
    <property type="match status" value="1"/>
</dbReference>
<evidence type="ECO:0000313" key="8">
    <source>
        <dbReference type="EMBL" id="CAA2978997.1"/>
    </source>
</evidence>
<keyword evidence="5 7" id="KW-1133">Transmembrane helix</keyword>
<comment type="caution">
    <text evidence="8">The sequence shown here is derived from an EMBL/GenBank/DDBJ whole genome shotgun (WGS) entry which is preliminary data.</text>
</comment>
<dbReference type="InterPro" id="IPR030676">
    <property type="entry name" value="CitT-rel"/>
</dbReference>
<sequence>MVSSPGLAKSWLSLLADWVFMAVIFRHSCSSLLLFYSHYFFVSRAAHIGAMFTAFLSIASALGTPSYPGAIVLSFLSNLMGGITHYGIGPAPVFYSAGYLPLAKCWGYGFLISVVNLIIWLEVGGAWWKFISLW</sequence>
<feature type="transmembrane region" description="Helical" evidence="7">
    <location>
        <begin position="69"/>
        <end position="88"/>
    </location>
</feature>
<accession>A0A8S0RI08</accession>
<evidence type="ECO:0000256" key="2">
    <source>
        <dbReference type="ARBA" id="ARBA00007349"/>
    </source>
</evidence>
<dbReference type="GO" id="GO:0015140">
    <property type="term" value="F:malate transmembrane transporter activity"/>
    <property type="evidence" value="ECO:0007669"/>
    <property type="project" value="UniProtKB-ARBA"/>
</dbReference>
<organism evidence="8 9">
    <name type="scientific">Olea europaea subsp. europaea</name>
    <dbReference type="NCBI Taxonomy" id="158383"/>
    <lineage>
        <taxon>Eukaryota</taxon>
        <taxon>Viridiplantae</taxon>
        <taxon>Streptophyta</taxon>
        <taxon>Embryophyta</taxon>
        <taxon>Tracheophyta</taxon>
        <taxon>Spermatophyta</taxon>
        <taxon>Magnoliopsida</taxon>
        <taxon>eudicotyledons</taxon>
        <taxon>Gunneridae</taxon>
        <taxon>Pentapetalae</taxon>
        <taxon>asterids</taxon>
        <taxon>lamiids</taxon>
        <taxon>Lamiales</taxon>
        <taxon>Oleaceae</taxon>
        <taxon>Oleeae</taxon>
        <taxon>Olea</taxon>
    </lineage>
</organism>
<name>A0A8S0RI08_OLEEU</name>